<evidence type="ECO:0000256" key="13">
    <source>
        <dbReference type="HAMAP-Rule" id="MF_01959"/>
    </source>
</evidence>
<dbReference type="InterPro" id="IPR004329">
    <property type="entry name" value="CcmE"/>
</dbReference>
<dbReference type="FunFam" id="2.40.50.140:FF:000104">
    <property type="entry name" value="Cytochrome c-type biogenesis protein CcmE"/>
    <property type="match status" value="1"/>
</dbReference>
<dbReference type="EMBL" id="BLJN01000006">
    <property type="protein sequence ID" value="GFE83382.1"/>
    <property type="molecule type" value="Genomic_DNA"/>
</dbReference>
<name>A0A829YKR4_9GAMM</name>
<evidence type="ECO:0000256" key="7">
    <source>
        <dbReference type="ARBA" id="ARBA00022748"/>
    </source>
</evidence>
<dbReference type="Pfam" id="PF03100">
    <property type="entry name" value="CcmE"/>
    <property type="match status" value="1"/>
</dbReference>
<comment type="function">
    <text evidence="12 13">Heme chaperone required for the biogenesis of c-type cytochromes. Transiently binds heme delivered by CcmC and transfers the heme to apo-cytochromes in a process facilitated by CcmF and CcmH.</text>
</comment>
<feature type="topological domain" description="Extracellular" evidence="13">
    <location>
        <begin position="29"/>
        <end position="152"/>
    </location>
</feature>
<evidence type="ECO:0000256" key="15">
    <source>
        <dbReference type="SAM" id="MobiDB-lite"/>
    </source>
</evidence>
<keyword evidence="9 13" id="KW-1133">Transmembrane helix</keyword>
<comment type="caution">
    <text evidence="16">The sequence shown here is derived from an EMBL/GenBank/DDBJ whole genome shotgun (WGS) entry which is preliminary data.</text>
</comment>
<evidence type="ECO:0000256" key="5">
    <source>
        <dbReference type="ARBA" id="ARBA00022692"/>
    </source>
</evidence>
<dbReference type="GO" id="GO:0005886">
    <property type="term" value="C:plasma membrane"/>
    <property type="evidence" value="ECO:0007669"/>
    <property type="project" value="UniProtKB-SubCell"/>
</dbReference>
<dbReference type="GO" id="GO:0046872">
    <property type="term" value="F:metal ion binding"/>
    <property type="evidence" value="ECO:0007669"/>
    <property type="project" value="UniProtKB-KW"/>
</dbReference>
<evidence type="ECO:0000313" key="17">
    <source>
        <dbReference type="Proteomes" id="UP000445000"/>
    </source>
</evidence>
<accession>A0A829YKR4</accession>
<keyword evidence="7 13" id="KW-0201">Cytochrome c-type biogenesis</keyword>
<keyword evidence="17" id="KW-1185">Reference proteome</keyword>
<gene>
    <name evidence="13 16" type="primary">ccmE</name>
    <name evidence="13" type="synonym">cycJ</name>
    <name evidence="16" type="ORF">GCM10011487_53820</name>
</gene>
<keyword evidence="8 13" id="KW-0735">Signal-anchor</keyword>
<dbReference type="PANTHER" id="PTHR34128">
    <property type="entry name" value="CYTOCHROME C-TYPE BIOGENESIS PROTEIN CCME HOMOLOG, MITOCHONDRIAL"/>
    <property type="match status" value="1"/>
</dbReference>
<evidence type="ECO:0000256" key="14">
    <source>
        <dbReference type="PIRSR" id="PIRSR604329-50"/>
    </source>
</evidence>
<dbReference type="NCBIfam" id="NF009729">
    <property type="entry name" value="PRK13254.1-3"/>
    <property type="match status" value="1"/>
</dbReference>
<feature type="binding site" description="covalent" evidence="13 14">
    <location>
        <position position="123"/>
    </location>
    <ligand>
        <name>heme</name>
        <dbReference type="ChEBI" id="CHEBI:30413"/>
    </ligand>
</feature>
<evidence type="ECO:0000256" key="1">
    <source>
        <dbReference type="ARBA" id="ARBA00004533"/>
    </source>
</evidence>
<comment type="similarity">
    <text evidence="13">Belongs to the CcmE/CycJ family.</text>
</comment>
<dbReference type="InterPro" id="IPR012340">
    <property type="entry name" value="NA-bd_OB-fold"/>
</dbReference>
<keyword evidence="4 13" id="KW-0349">Heme</keyword>
<dbReference type="GO" id="GO:0020037">
    <property type="term" value="F:heme binding"/>
    <property type="evidence" value="ECO:0007669"/>
    <property type="project" value="InterPro"/>
</dbReference>
<evidence type="ECO:0000256" key="2">
    <source>
        <dbReference type="ARBA" id="ARBA00022475"/>
    </source>
</evidence>
<dbReference type="Gene3D" id="2.40.50.140">
    <property type="entry name" value="Nucleic acid-binding proteins"/>
    <property type="match status" value="1"/>
</dbReference>
<feature type="region of interest" description="Disordered" evidence="15">
    <location>
        <begin position="129"/>
        <end position="152"/>
    </location>
</feature>
<evidence type="ECO:0000313" key="16">
    <source>
        <dbReference type="EMBL" id="GFE83382.1"/>
    </source>
</evidence>
<keyword evidence="10 13" id="KW-0408">Iron</keyword>
<evidence type="ECO:0000256" key="8">
    <source>
        <dbReference type="ARBA" id="ARBA00022968"/>
    </source>
</evidence>
<feature type="binding site" description="axial binding residue" evidence="13 14">
    <location>
        <position position="127"/>
    </location>
    <ligand>
        <name>heme</name>
        <dbReference type="ChEBI" id="CHEBI:30413"/>
    </ligand>
    <ligandPart>
        <name>Fe</name>
        <dbReference type="ChEBI" id="CHEBI:18248"/>
    </ligandPart>
</feature>
<protein>
    <recommendedName>
        <fullName evidence="13">Cytochrome c-type biogenesis protein CcmE</fullName>
    </recommendedName>
    <alternativeName>
        <fullName evidence="13">Cytochrome c maturation protein E</fullName>
    </alternativeName>
    <alternativeName>
        <fullName evidence="13">Heme chaperone CcmE</fullName>
    </alternativeName>
</protein>
<keyword evidence="11 13" id="KW-0472">Membrane</keyword>
<dbReference type="NCBIfam" id="NF009731">
    <property type="entry name" value="PRK13254.1-5"/>
    <property type="match status" value="1"/>
</dbReference>
<organism evidence="16 17">
    <name type="scientific">Steroidobacter agaridevorans</name>
    <dbReference type="NCBI Taxonomy" id="2695856"/>
    <lineage>
        <taxon>Bacteria</taxon>
        <taxon>Pseudomonadati</taxon>
        <taxon>Pseudomonadota</taxon>
        <taxon>Gammaproteobacteria</taxon>
        <taxon>Steroidobacterales</taxon>
        <taxon>Steroidobacteraceae</taxon>
        <taxon>Steroidobacter</taxon>
    </lineage>
</organism>
<dbReference type="GO" id="GO:0017004">
    <property type="term" value="P:cytochrome complex assembly"/>
    <property type="evidence" value="ECO:0007669"/>
    <property type="project" value="UniProtKB-KW"/>
</dbReference>
<evidence type="ECO:0000256" key="6">
    <source>
        <dbReference type="ARBA" id="ARBA00022723"/>
    </source>
</evidence>
<dbReference type="RefSeq" id="WP_161815003.1">
    <property type="nucleotide sequence ID" value="NZ_BLJN01000006.1"/>
</dbReference>
<keyword evidence="3" id="KW-0997">Cell inner membrane</keyword>
<dbReference type="PANTHER" id="PTHR34128:SF2">
    <property type="entry name" value="CYTOCHROME C-TYPE BIOGENESIS PROTEIN CCME HOMOLOG, MITOCHONDRIAL"/>
    <property type="match status" value="1"/>
</dbReference>
<evidence type="ECO:0000256" key="12">
    <source>
        <dbReference type="ARBA" id="ARBA00056663"/>
    </source>
</evidence>
<keyword evidence="5 13" id="KW-0812">Transmembrane</keyword>
<evidence type="ECO:0000256" key="11">
    <source>
        <dbReference type="ARBA" id="ARBA00023136"/>
    </source>
</evidence>
<feature type="topological domain" description="Cytoplasmic" evidence="13">
    <location>
        <begin position="1"/>
        <end position="7"/>
    </location>
</feature>
<dbReference type="NCBIfam" id="NF009727">
    <property type="entry name" value="PRK13254.1-1"/>
    <property type="match status" value="1"/>
</dbReference>
<dbReference type="HAMAP" id="MF_01959">
    <property type="entry name" value="CcmE"/>
    <property type="match status" value="1"/>
</dbReference>
<dbReference type="SUPFAM" id="SSF82093">
    <property type="entry name" value="Heme chaperone CcmE"/>
    <property type="match status" value="1"/>
</dbReference>
<evidence type="ECO:0000256" key="3">
    <source>
        <dbReference type="ARBA" id="ARBA00022519"/>
    </source>
</evidence>
<dbReference type="AlphaFoldDB" id="A0A829YKR4"/>
<dbReference type="InterPro" id="IPR036127">
    <property type="entry name" value="CcmE-like_sf"/>
</dbReference>
<sequence>MTPRRRRMTLVALIVLGVGAATAFALTAFQDNLLYFYSPSDVSAGKAPADRVFRVGGMVPEGSFTREPGSLEAHFVLTDYAHNVKVSYTGVLPDLFREGQGVIARGRMGADGVFVAEEVLAKHDENYMPPEVADSLKKQHQKPPADGPLPTT</sequence>
<evidence type="ECO:0000256" key="10">
    <source>
        <dbReference type="ARBA" id="ARBA00023004"/>
    </source>
</evidence>
<comment type="subcellular location">
    <subcellularLocation>
        <location evidence="1">Cell inner membrane</location>
    </subcellularLocation>
    <subcellularLocation>
        <location evidence="13">Cell membrane</location>
        <topology evidence="13">Single-pass type II membrane protein</topology>
    </subcellularLocation>
</comment>
<evidence type="ECO:0000256" key="4">
    <source>
        <dbReference type="ARBA" id="ARBA00022617"/>
    </source>
</evidence>
<keyword evidence="6 13" id="KW-0479">Metal-binding</keyword>
<dbReference type="GO" id="GO:0017003">
    <property type="term" value="P:protein-heme linkage"/>
    <property type="evidence" value="ECO:0007669"/>
    <property type="project" value="UniProtKB-UniRule"/>
</dbReference>
<evidence type="ECO:0000256" key="9">
    <source>
        <dbReference type="ARBA" id="ARBA00022989"/>
    </source>
</evidence>
<proteinExistence type="inferred from homology"/>
<reference evidence="17" key="1">
    <citation type="submission" date="2020-01" db="EMBL/GenBank/DDBJ databases">
        <title>'Steroidobacter agaridevorans' sp. nov., agar-degrading bacteria isolated from rhizosphere soils.</title>
        <authorList>
            <person name="Ikenaga M."/>
            <person name="Kataoka M."/>
            <person name="Murouchi A."/>
            <person name="Katsuragi S."/>
            <person name="Sakai M."/>
        </authorList>
    </citation>
    <scope>NUCLEOTIDE SEQUENCE [LARGE SCALE GENOMIC DNA]</scope>
    <source>
        <strain evidence="17">YU21-B</strain>
    </source>
</reference>
<dbReference type="Proteomes" id="UP000445000">
    <property type="component" value="Unassembled WGS sequence"/>
</dbReference>
<keyword evidence="2 13" id="KW-1003">Cell membrane</keyword>